<dbReference type="PROSITE" id="PS51459">
    <property type="entry name" value="FIDO"/>
    <property type="match status" value="1"/>
</dbReference>
<protein>
    <submittedName>
        <fullName evidence="1">Fic family protein</fullName>
    </submittedName>
</protein>
<dbReference type="RefSeq" id="WP_154262488.1">
    <property type="nucleotide sequence ID" value="NZ_CP040438.1"/>
</dbReference>
<dbReference type="Gene3D" id="1.10.3290.10">
    <property type="entry name" value="Fido-like domain"/>
    <property type="match status" value="1"/>
</dbReference>
<reference evidence="1" key="1">
    <citation type="submission" date="2020-11" db="EMBL/GenBank/DDBJ databases">
        <title>Enhanced detection system for hospital associated transmission using whole genome sequencing surveillance.</title>
        <authorList>
            <person name="Harrison L.H."/>
            <person name="Van Tyne D."/>
            <person name="Marsh J.W."/>
            <person name="Griffith M.P."/>
            <person name="Snyder D.J."/>
            <person name="Cooper V.S."/>
            <person name="Mustapha M."/>
        </authorList>
    </citation>
    <scope>NUCLEOTIDE SEQUENCE</scope>
    <source>
        <strain evidence="1">STEN00091</strain>
    </source>
</reference>
<comment type="caution">
    <text evidence="1">The sequence shown here is derived from an EMBL/GenBank/DDBJ whole genome shotgun (WGS) entry which is preliminary data.</text>
</comment>
<dbReference type="Proteomes" id="UP000625930">
    <property type="component" value="Unassembled WGS sequence"/>
</dbReference>
<evidence type="ECO:0000313" key="2">
    <source>
        <dbReference type="Proteomes" id="UP000625930"/>
    </source>
</evidence>
<dbReference type="Pfam" id="PF02661">
    <property type="entry name" value="Fic"/>
    <property type="match status" value="1"/>
</dbReference>
<dbReference type="AlphaFoldDB" id="A0A6B8J1S0"/>
<name>A0A6B8J1S0_STEMA</name>
<sequence>MAGMHLLGGHGWQYSQFSTVEDRERRCQSVLVDLVQGRISALDSASDSRNVHFRMFSGMHPAGMEYLAGNYRGTQIGVLTCYDVQFDGRQGTSYALVDTYMRSLADRIRAEAERLPRERFPSPGMKLLATVGAACELMIRFMTIHPYADGNGHIGRYVIWAFLHHFNIHAKRWPLNDRPGPNYFDHIRSYRSGQRKPLIQFVLSHMV</sequence>
<gene>
    <name evidence="1" type="ORF">I5U67_01380</name>
</gene>
<dbReference type="InterPro" id="IPR036597">
    <property type="entry name" value="Fido-like_dom_sf"/>
</dbReference>
<dbReference type="InterPro" id="IPR003812">
    <property type="entry name" value="Fido"/>
</dbReference>
<accession>A0A6B8J1S0</accession>
<dbReference type="SUPFAM" id="SSF140931">
    <property type="entry name" value="Fic-like"/>
    <property type="match status" value="1"/>
</dbReference>
<evidence type="ECO:0000313" key="1">
    <source>
        <dbReference type="EMBL" id="MBH1650834.1"/>
    </source>
</evidence>
<proteinExistence type="predicted"/>
<dbReference type="EMBL" id="JADUNP010000002">
    <property type="protein sequence ID" value="MBH1650834.1"/>
    <property type="molecule type" value="Genomic_DNA"/>
</dbReference>
<organism evidence="1 2">
    <name type="scientific">Stenotrophomonas maltophilia</name>
    <name type="common">Pseudomonas maltophilia</name>
    <name type="synonym">Xanthomonas maltophilia</name>
    <dbReference type="NCBI Taxonomy" id="40324"/>
    <lineage>
        <taxon>Bacteria</taxon>
        <taxon>Pseudomonadati</taxon>
        <taxon>Pseudomonadota</taxon>
        <taxon>Gammaproteobacteria</taxon>
        <taxon>Lysobacterales</taxon>
        <taxon>Lysobacteraceae</taxon>
        <taxon>Stenotrophomonas</taxon>
        <taxon>Stenotrophomonas maltophilia group</taxon>
    </lineage>
</organism>